<protein>
    <recommendedName>
        <fullName evidence="3">Antitoxin</fullName>
    </recommendedName>
</protein>
<evidence type="ECO:0008006" key="3">
    <source>
        <dbReference type="Google" id="ProtNLM"/>
    </source>
</evidence>
<sequence length="79" mass="8459">MSTPIQISLDEVQAKLPEIVHGLGEGDEVVIVEGKRPVARLLGPVPTKRGSRTPGSARGRLTVLVEDDAHLQDFGGYMP</sequence>
<reference evidence="1 2" key="1">
    <citation type="journal article" date="2020" name="Microorganisms">
        <title>Osmotic Adaptation and Compatible Solute Biosynthesis of Phototrophic Bacteria as Revealed from Genome Analyses.</title>
        <authorList>
            <person name="Imhoff J.F."/>
            <person name="Rahn T."/>
            <person name="Kunzel S."/>
            <person name="Keller A."/>
            <person name="Neulinger S.C."/>
        </authorList>
    </citation>
    <scope>NUCLEOTIDE SEQUENCE [LARGE SCALE GENOMIC DNA]</scope>
    <source>
        <strain evidence="1 2">DSM 6210</strain>
    </source>
</reference>
<evidence type="ECO:0000313" key="2">
    <source>
        <dbReference type="Proteomes" id="UP000748752"/>
    </source>
</evidence>
<proteinExistence type="predicted"/>
<name>A0ABS1CJA3_9GAMM</name>
<dbReference type="Proteomes" id="UP000748752">
    <property type="component" value="Unassembled WGS sequence"/>
</dbReference>
<gene>
    <name evidence="1" type="ORF">CKO31_14845</name>
</gene>
<evidence type="ECO:0000313" key="1">
    <source>
        <dbReference type="EMBL" id="MBK1631990.1"/>
    </source>
</evidence>
<keyword evidence="2" id="KW-1185">Reference proteome</keyword>
<dbReference type="EMBL" id="NRRV01000037">
    <property type="protein sequence ID" value="MBK1631990.1"/>
    <property type="molecule type" value="Genomic_DNA"/>
</dbReference>
<organism evidence="1 2">
    <name type="scientific">Thiohalocapsa halophila</name>
    <dbReference type="NCBI Taxonomy" id="69359"/>
    <lineage>
        <taxon>Bacteria</taxon>
        <taxon>Pseudomonadati</taxon>
        <taxon>Pseudomonadota</taxon>
        <taxon>Gammaproteobacteria</taxon>
        <taxon>Chromatiales</taxon>
        <taxon>Chromatiaceae</taxon>
        <taxon>Thiohalocapsa</taxon>
    </lineage>
</organism>
<accession>A0ABS1CJA3</accession>
<dbReference type="RefSeq" id="WP_200239103.1">
    <property type="nucleotide sequence ID" value="NZ_NRRV01000037.1"/>
</dbReference>
<comment type="caution">
    <text evidence="1">The sequence shown here is derived from an EMBL/GenBank/DDBJ whole genome shotgun (WGS) entry which is preliminary data.</text>
</comment>